<accession>A0ACD5TDH1</accession>
<organism evidence="1 2">
    <name type="scientific">Avena sativa</name>
    <name type="common">Oat</name>
    <dbReference type="NCBI Taxonomy" id="4498"/>
    <lineage>
        <taxon>Eukaryota</taxon>
        <taxon>Viridiplantae</taxon>
        <taxon>Streptophyta</taxon>
        <taxon>Embryophyta</taxon>
        <taxon>Tracheophyta</taxon>
        <taxon>Spermatophyta</taxon>
        <taxon>Magnoliopsida</taxon>
        <taxon>Liliopsida</taxon>
        <taxon>Poales</taxon>
        <taxon>Poaceae</taxon>
        <taxon>BOP clade</taxon>
        <taxon>Pooideae</taxon>
        <taxon>Poodae</taxon>
        <taxon>Poeae</taxon>
        <taxon>Poeae Chloroplast Group 1 (Aveneae type)</taxon>
        <taxon>Aveninae</taxon>
        <taxon>Avena</taxon>
    </lineage>
</organism>
<reference evidence="1" key="2">
    <citation type="submission" date="2025-09" db="UniProtKB">
        <authorList>
            <consortium name="EnsemblPlants"/>
        </authorList>
    </citation>
    <scope>IDENTIFICATION</scope>
</reference>
<dbReference type="Proteomes" id="UP001732700">
    <property type="component" value="Chromosome 1A"/>
</dbReference>
<evidence type="ECO:0000313" key="1">
    <source>
        <dbReference type="EnsemblPlants" id="AVESA.00010b.r2.1AG0035360.1.CDS"/>
    </source>
</evidence>
<evidence type="ECO:0000313" key="2">
    <source>
        <dbReference type="Proteomes" id="UP001732700"/>
    </source>
</evidence>
<protein>
    <submittedName>
        <fullName evidence="1">Uncharacterized protein</fullName>
    </submittedName>
</protein>
<reference evidence="1" key="1">
    <citation type="submission" date="2021-05" db="EMBL/GenBank/DDBJ databases">
        <authorList>
            <person name="Scholz U."/>
            <person name="Mascher M."/>
            <person name="Fiebig A."/>
        </authorList>
    </citation>
    <scope>NUCLEOTIDE SEQUENCE [LARGE SCALE GENOMIC DNA]</scope>
</reference>
<keyword evidence="2" id="KW-1185">Reference proteome</keyword>
<proteinExistence type="predicted"/>
<dbReference type="EnsemblPlants" id="AVESA.00010b.r2.1AG0035360.1">
    <property type="protein sequence ID" value="AVESA.00010b.r2.1AG0035360.1.CDS"/>
    <property type="gene ID" value="AVESA.00010b.r2.1AG0035360"/>
</dbReference>
<name>A0ACD5TDH1_AVESA</name>
<sequence>MAALIQPDELAMSADELLQAQVELYHHCFAFVKSLALKAATDLGIPDAIHRRGGAATLSDDLAAETGIHPTKLSSLRRLMRVLTTSSIFSIVDDAGGAVYKLTRVSRLLVGAGGRAHLSPAVGAFVSPFPVAALFSMHEWFTDERAAAMSLFEVAHGRTLWEVTAAGRGDQIFNTAMAADSRFTMESLLREECGGAVFGAVRGSLVDVGGGHGATASAIARAFPHVKCTVLDLPHVVAEAPVDDTLTFVAGDMFDHIPPADAVLLKWILHEWNHEDCVKILRRCKEAIPTQDEGGKVIIIETIIGSPGSQGIVSTENEVLLDGFMMCMDGIEREDQEWSKIFFEAGFTDYKITTTTGFRSIIELYP</sequence>